<dbReference type="GO" id="GO:0004725">
    <property type="term" value="F:protein tyrosine phosphatase activity"/>
    <property type="evidence" value="ECO:0007669"/>
    <property type="project" value="UniProtKB-UniRule"/>
</dbReference>
<keyword evidence="3 6" id="KW-0378">Hydrolase</keyword>
<keyword evidence="6" id="KW-0498">Mitosis</keyword>
<feature type="region of interest" description="Disordered" evidence="7">
    <location>
        <begin position="137"/>
        <end position="175"/>
    </location>
</feature>
<dbReference type="SUPFAM" id="SSF52821">
    <property type="entry name" value="Rhodanese/Cell cycle control phosphatase"/>
    <property type="match status" value="1"/>
</dbReference>
<dbReference type="GO" id="GO:0010971">
    <property type="term" value="P:positive regulation of G2/M transition of mitotic cell cycle"/>
    <property type="evidence" value="ECO:0007669"/>
    <property type="project" value="TreeGrafter"/>
</dbReference>
<dbReference type="FunFam" id="3.40.250.10:FF:000036">
    <property type="entry name" value="M-phase inducer phosphatase"/>
    <property type="match status" value="1"/>
</dbReference>
<evidence type="ECO:0000256" key="3">
    <source>
        <dbReference type="ARBA" id="ARBA00022801"/>
    </source>
</evidence>
<keyword evidence="2 6" id="KW-0132">Cell division</keyword>
<evidence type="ECO:0000256" key="2">
    <source>
        <dbReference type="ARBA" id="ARBA00022618"/>
    </source>
</evidence>
<evidence type="ECO:0000259" key="8">
    <source>
        <dbReference type="PROSITE" id="PS50206"/>
    </source>
</evidence>
<evidence type="ECO:0000256" key="6">
    <source>
        <dbReference type="RuleBase" id="RU368028"/>
    </source>
</evidence>
<comment type="function">
    <text evidence="6">Tyrosine protein phosphatase which functions as a dosage-dependent inducer of mitotic progression.</text>
</comment>
<dbReference type="GO" id="GO:0005737">
    <property type="term" value="C:cytoplasm"/>
    <property type="evidence" value="ECO:0007669"/>
    <property type="project" value="TreeGrafter"/>
</dbReference>
<dbReference type="EMBL" id="HACG01021452">
    <property type="protein sequence ID" value="CEK68317.1"/>
    <property type="molecule type" value="Transcribed_RNA"/>
</dbReference>
<evidence type="ECO:0000256" key="7">
    <source>
        <dbReference type="SAM" id="MobiDB-lite"/>
    </source>
</evidence>
<dbReference type="PRINTS" id="PR00716">
    <property type="entry name" value="MPIPHPHTASE"/>
</dbReference>
<evidence type="ECO:0000256" key="4">
    <source>
        <dbReference type="ARBA" id="ARBA00022912"/>
    </source>
</evidence>
<dbReference type="GO" id="GO:0032502">
    <property type="term" value="P:developmental process"/>
    <property type="evidence" value="ECO:0007669"/>
    <property type="project" value="UniProtKB-ARBA"/>
</dbReference>
<keyword evidence="4 6" id="KW-0904">Protein phosphatase</keyword>
<dbReference type="PROSITE" id="PS50206">
    <property type="entry name" value="RHODANESE_3"/>
    <property type="match status" value="1"/>
</dbReference>
<sequence length="606" mass="68652">MFNMMASQPKNVRLPLKNIMGSFNTSSMDDGDKSYFSGLTSSPMSNLAFNLSELSTGRCTPRRKLSLTIVDTPPNNDGGSDSEHSQSVESDCMLWSPTADSSSFDSIYSDSNSTVSTLGLDDEADETLTVGIQHRSKLSMDDACSQDSGLGFEQDRRNSVSNFDDTESVSSSSSLDRLPSLEDVWSTLDSPGFKTPKGMPPKRTRSLTDNKHISEDTCSPIKYSPVKSSLPRPSFSDKLFFSQVSQDINEGKKFEANDGFQELFQLDNLQNEADDKLSSLINATLLHHPCEDKPDELTLDNMPDRTKKVKFSFGHEHNTPLGRPTVARRVLHRSLSLDIRPRPSVKRCDPPNDNTNASENKKWRGDDESLSNKLTDIANDSRDNMMVSARFLYRSHSETEAMIKSAISRMYSEPDLIGDCSKTYCLPTVSGRHQDLKSISPETLSQLIGDEFSGAVDEYHIIDCRYPYEYEGGHIQNAVNIYTKEEVLDKYIKSPVTVQDPSKRLIIIFHCEFSSERGPGLFRFLRRQDREANKERYPFLHYPEMYLLEGGYKSFFEHYSDLCEPTKYKTMLDKNHSEDLRKFRAKCKSWSDDKTQPRTGVRNIKF</sequence>
<feature type="region of interest" description="Disordered" evidence="7">
    <location>
        <begin position="341"/>
        <end position="368"/>
    </location>
</feature>
<dbReference type="GO" id="GO:0005634">
    <property type="term" value="C:nucleus"/>
    <property type="evidence" value="ECO:0007669"/>
    <property type="project" value="TreeGrafter"/>
</dbReference>
<dbReference type="PANTHER" id="PTHR10828:SF17">
    <property type="entry name" value="PROTEIN-TYROSINE-PHOSPHATASE"/>
    <property type="match status" value="1"/>
</dbReference>
<dbReference type="InterPro" id="IPR000751">
    <property type="entry name" value="MPI_Phosphatase"/>
</dbReference>
<dbReference type="InterPro" id="IPR036873">
    <property type="entry name" value="Rhodanese-like_dom_sf"/>
</dbReference>
<evidence type="ECO:0000256" key="1">
    <source>
        <dbReference type="ARBA" id="ARBA00011065"/>
    </source>
</evidence>
<dbReference type="Pfam" id="PF00581">
    <property type="entry name" value="Rhodanese"/>
    <property type="match status" value="1"/>
</dbReference>
<reference evidence="9" key="1">
    <citation type="submission" date="2014-12" db="EMBL/GenBank/DDBJ databases">
        <title>Insight into the proteome of Arion vulgaris.</title>
        <authorList>
            <person name="Aradska J."/>
            <person name="Bulat T."/>
            <person name="Smidak R."/>
            <person name="Sarate P."/>
            <person name="Gangsoo J."/>
            <person name="Sialana F."/>
            <person name="Bilban M."/>
            <person name="Lubec G."/>
        </authorList>
    </citation>
    <scope>NUCLEOTIDE SEQUENCE</scope>
    <source>
        <tissue evidence="9">Skin</tissue>
    </source>
</reference>
<evidence type="ECO:0000313" key="9">
    <source>
        <dbReference type="EMBL" id="CEK68317.1"/>
    </source>
</evidence>
<organism evidence="9">
    <name type="scientific">Arion vulgaris</name>
    <dbReference type="NCBI Taxonomy" id="1028688"/>
    <lineage>
        <taxon>Eukaryota</taxon>
        <taxon>Metazoa</taxon>
        <taxon>Spiralia</taxon>
        <taxon>Lophotrochozoa</taxon>
        <taxon>Mollusca</taxon>
        <taxon>Gastropoda</taxon>
        <taxon>Heterobranchia</taxon>
        <taxon>Euthyneura</taxon>
        <taxon>Panpulmonata</taxon>
        <taxon>Eupulmonata</taxon>
        <taxon>Stylommatophora</taxon>
        <taxon>Helicina</taxon>
        <taxon>Arionoidea</taxon>
        <taxon>Arionidae</taxon>
        <taxon>Arion</taxon>
    </lineage>
</organism>
<accession>A0A0B6ZIW9</accession>
<comment type="catalytic activity">
    <reaction evidence="6">
        <text>O-phospho-L-tyrosyl-[protein] + H2O = L-tyrosyl-[protein] + phosphate</text>
        <dbReference type="Rhea" id="RHEA:10684"/>
        <dbReference type="Rhea" id="RHEA-COMP:10136"/>
        <dbReference type="Rhea" id="RHEA-COMP:20101"/>
        <dbReference type="ChEBI" id="CHEBI:15377"/>
        <dbReference type="ChEBI" id="CHEBI:43474"/>
        <dbReference type="ChEBI" id="CHEBI:46858"/>
        <dbReference type="ChEBI" id="CHEBI:61978"/>
        <dbReference type="EC" id="3.1.3.48"/>
    </reaction>
</comment>
<dbReference type="AlphaFoldDB" id="A0A0B6ZIW9"/>
<dbReference type="SMART" id="SM00450">
    <property type="entry name" value="RHOD"/>
    <property type="match status" value="1"/>
</dbReference>
<comment type="similarity">
    <text evidence="1 6">Belongs to the MPI phosphatase family.</text>
</comment>
<protein>
    <recommendedName>
        <fullName evidence="6">M-phase inducer phosphatase</fullName>
        <ecNumber evidence="6">3.1.3.48</ecNumber>
    </recommendedName>
</protein>
<feature type="region of interest" description="Disordered" evidence="7">
    <location>
        <begin position="68"/>
        <end position="90"/>
    </location>
</feature>
<dbReference type="GO" id="GO:0000086">
    <property type="term" value="P:G2/M transition of mitotic cell cycle"/>
    <property type="evidence" value="ECO:0007669"/>
    <property type="project" value="TreeGrafter"/>
</dbReference>
<dbReference type="EC" id="3.1.3.48" evidence="6"/>
<keyword evidence="5 6" id="KW-0131">Cell cycle</keyword>
<dbReference type="Gene3D" id="3.40.250.10">
    <property type="entry name" value="Rhodanese-like domain"/>
    <property type="match status" value="1"/>
</dbReference>
<feature type="domain" description="Rhodanese" evidence="8">
    <location>
        <begin position="455"/>
        <end position="564"/>
    </location>
</feature>
<name>A0A0B6ZIW9_9EUPU</name>
<dbReference type="GO" id="GO:0110032">
    <property type="term" value="P:positive regulation of G2/MI transition of meiotic cell cycle"/>
    <property type="evidence" value="ECO:0007669"/>
    <property type="project" value="TreeGrafter"/>
</dbReference>
<dbReference type="PANTHER" id="PTHR10828">
    <property type="entry name" value="M-PHASE INDUCER PHOSPHATASE DUAL SPECIFICITY PHOSPHATASE CDC25"/>
    <property type="match status" value="1"/>
</dbReference>
<dbReference type="GO" id="GO:0009794">
    <property type="term" value="P:regulation of mitotic cell cycle, embryonic"/>
    <property type="evidence" value="ECO:0007669"/>
    <property type="project" value="UniProtKB-ARBA"/>
</dbReference>
<evidence type="ECO:0000256" key="5">
    <source>
        <dbReference type="ARBA" id="ARBA00023306"/>
    </source>
</evidence>
<dbReference type="CDD" id="cd01530">
    <property type="entry name" value="Cdc25"/>
    <property type="match status" value="1"/>
</dbReference>
<proteinExistence type="inferred from homology"/>
<dbReference type="InterPro" id="IPR001763">
    <property type="entry name" value="Rhodanese-like_dom"/>
</dbReference>
<gene>
    <name evidence="9" type="primary">ORF65901</name>
</gene>
<dbReference type="GO" id="GO:0051301">
    <property type="term" value="P:cell division"/>
    <property type="evidence" value="ECO:0007669"/>
    <property type="project" value="UniProtKB-UniRule"/>
</dbReference>